<name>A0A380KNR3_9STRE</name>
<dbReference type="AlphaFoldDB" id="A0A380KNR3"/>
<proteinExistence type="predicted"/>
<accession>A0A380KNR3</accession>
<dbReference type="EMBL" id="UHFP01000001">
    <property type="protein sequence ID" value="SUN68312.1"/>
    <property type="molecule type" value="Genomic_DNA"/>
</dbReference>
<gene>
    <name evidence="1" type="ORF">NCTC13760_00999</name>
</gene>
<dbReference type="Proteomes" id="UP000255352">
    <property type="component" value="Unassembled WGS sequence"/>
</dbReference>
<reference evidence="1 2" key="1">
    <citation type="submission" date="2018-06" db="EMBL/GenBank/DDBJ databases">
        <authorList>
            <consortium name="Pathogen Informatics"/>
            <person name="Doyle S."/>
        </authorList>
    </citation>
    <scope>NUCLEOTIDE SEQUENCE [LARGE SCALE GENOMIC DNA]</scope>
    <source>
        <strain evidence="1 2">NCTC13760</strain>
    </source>
</reference>
<evidence type="ECO:0000313" key="1">
    <source>
        <dbReference type="EMBL" id="SUN68312.1"/>
    </source>
</evidence>
<organism evidence="1 2">
    <name type="scientific">Streptococcus infantarius</name>
    <dbReference type="NCBI Taxonomy" id="102684"/>
    <lineage>
        <taxon>Bacteria</taxon>
        <taxon>Bacillati</taxon>
        <taxon>Bacillota</taxon>
        <taxon>Bacilli</taxon>
        <taxon>Lactobacillales</taxon>
        <taxon>Streptococcaceae</taxon>
        <taxon>Streptococcus</taxon>
    </lineage>
</organism>
<protein>
    <submittedName>
        <fullName evidence="1">Phage integrase</fullName>
    </submittedName>
</protein>
<sequence length="133" mass="15718">MYYRTKTNSKGVTRYEVVDKYKDPLTGKWKTAVVSYHKNTSRARKQAERKLKDKIERLVNGSEAQFNSQLIRTFGELKMSWLETWSVSVKPQTIKREAFVIERLGEIIGDDYLLERLTPLLMKRCLTTYKKHL</sequence>
<evidence type="ECO:0000313" key="2">
    <source>
        <dbReference type="Proteomes" id="UP000255352"/>
    </source>
</evidence>